<dbReference type="EMBL" id="KZ819301">
    <property type="protein sequence ID" value="PWN96126.1"/>
    <property type="molecule type" value="Genomic_DNA"/>
</dbReference>
<dbReference type="RefSeq" id="XP_025596405.1">
    <property type="nucleotide sequence ID" value="XM_025745469.1"/>
</dbReference>
<name>A0A316Z416_9BASI</name>
<dbReference type="PANTHER" id="PTHR13520">
    <property type="entry name" value="RAD50-INTERACTING PROTEIN 1 RINT-1"/>
    <property type="match status" value="1"/>
</dbReference>
<dbReference type="OrthoDB" id="407410at2759"/>
<reference evidence="2 3" key="1">
    <citation type="journal article" date="2018" name="Mol. Biol. Evol.">
        <title>Broad Genomic Sampling Reveals a Smut Pathogenic Ancestry of the Fungal Clade Ustilaginomycotina.</title>
        <authorList>
            <person name="Kijpornyongpan T."/>
            <person name="Mondo S.J."/>
            <person name="Barry K."/>
            <person name="Sandor L."/>
            <person name="Lee J."/>
            <person name="Lipzen A."/>
            <person name="Pangilinan J."/>
            <person name="LaButti K."/>
            <person name="Hainaut M."/>
            <person name="Henrissat B."/>
            <person name="Grigoriev I.V."/>
            <person name="Spatafora J.W."/>
            <person name="Aime M.C."/>
        </authorList>
    </citation>
    <scope>NUCLEOTIDE SEQUENCE [LARGE SCALE GENOMIC DNA]</scope>
    <source>
        <strain evidence="2 3">MCA 4186</strain>
    </source>
</reference>
<dbReference type="InterPro" id="IPR042042">
    <property type="entry name" value="Tip20p_domB"/>
</dbReference>
<feature type="compositionally biased region" description="Low complexity" evidence="1">
    <location>
        <begin position="659"/>
        <end position="668"/>
    </location>
</feature>
<dbReference type="PANTHER" id="PTHR13520:SF0">
    <property type="entry name" value="RAD50-INTERACTING PROTEIN 1"/>
    <property type="match status" value="1"/>
</dbReference>
<proteinExistence type="predicted"/>
<keyword evidence="3" id="KW-1185">Reference proteome</keyword>
<dbReference type="InterPro" id="IPR007528">
    <property type="entry name" value="RINT1_Tip20"/>
</dbReference>
<dbReference type="PROSITE" id="PS51386">
    <property type="entry name" value="RINT1_TIP20"/>
    <property type="match status" value="1"/>
</dbReference>
<evidence type="ECO:0000313" key="2">
    <source>
        <dbReference type="EMBL" id="PWN96126.1"/>
    </source>
</evidence>
<accession>A0A316Z416</accession>
<gene>
    <name evidence="2" type="ORF">FA09DRAFT_362423</name>
</gene>
<feature type="region of interest" description="Disordered" evidence="1">
    <location>
        <begin position="649"/>
        <end position="670"/>
    </location>
</feature>
<dbReference type="GO" id="GO:0006890">
    <property type="term" value="P:retrograde vesicle-mediated transport, Golgi to endoplasmic reticulum"/>
    <property type="evidence" value="ECO:0007669"/>
    <property type="project" value="InterPro"/>
</dbReference>
<dbReference type="Proteomes" id="UP000245946">
    <property type="component" value="Unassembled WGS sequence"/>
</dbReference>
<dbReference type="GO" id="GO:0070939">
    <property type="term" value="C:Dsl1/NZR complex"/>
    <property type="evidence" value="ECO:0007669"/>
    <property type="project" value="InterPro"/>
</dbReference>
<feature type="region of interest" description="Disordered" evidence="1">
    <location>
        <begin position="718"/>
        <end position="754"/>
    </location>
</feature>
<sequence>MATLLQALAPAPPPAAALLAHPLLSGAPSSAELHAAIVELEQATLPANRAALDAARRALLAELAAQQEQSRAHSAALAELPAQLEAAEDALLELCTELGLDDAPAGDADAEAGLSRSTPAPDAPLQQLLRQRDDVAEASAARLYLTLLARADELRDAVLVPGKSTKARLEALRTLCALLADARAACAADEEELETIAPAAAQYLVDQRDAAFSGLRTELEDGLKTALDQAGWPPAPAEVAEARGEVTRTGAEVLAAPPVREAWLRLCRLQRVAVRARLVPPPSYEASSEEPAGAVSYAPLFATQVLCAPLLARFAYHFDGNKSTNRLDKPQWALAHMSSLLRLHSALFTPRGAVFELFSAGGYAGVGPRELVNALLVPLRVKTQAARQVLQASPAILAHTVGALLAFDDELRGLVPSLGPAERLADTLLNDAPTFDAWLEGERSEATEQLEEILSSPDAWAIGPADTDGDDEPQTWEAAALQARTAGVQTTHSARGICTLQAALAERAAPLRSLPQRIGFLAIQDELLRTYAGRLSRSLDAFESLSSAFARALPGGMGSDTGEADMVRGLRGSSRLLKALLSASFIEAHLERAGTEGSAVQLGADLSLQTPEAQRARETRNAWRSEREDREVDGASLGELVRRGMRTGVSLRPLGGGHATAAPAAKTAASEEDADVWREAKVRFGELAARASRGLERLVISETTEAMRDYSMRHWDASAPSRQVSVEPDATEDSSGADGSPDEDDPSDVPTPSLIPSLSLLSSHLLHLVPVLQPVQCLPIYRAIATAIAGAVVERVVMSGGAHRFDAQGARRFEQDYTSGWLAVVREVSASATQAASATGSRLPGVGRRPEAPWQRLRDAVVLLSLPTSTAGATASHAAAAAATAERLGLSEAARGVTLSQATRALFDEPDDDARGWPALRATLDVSEALELRVARELVRRRVECFR</sequence>
<dbReference type="Gene3D" id="1.20.58.1420">
    <property type="entry name" value="Dsl1p vesicle tethering complex, Tip20p subunit, domain B"/>
    <property type="match status" value="1"/>
</dbReference>
<evidence type="ECO:0000313" key="3">
    <source>
        <dbReference type="Proteomes" id="UP000245946"/>
    </source>
</evidence>
<dbReference type="Pfam" id="PF04437">
    <property type="entry name" value="RINT1_TIP1"/>
    <property type="match status" value="1"/>
</dbReference>
<dbReference type="STRING" id="58919.A0A316Z416"/>
<dbReference type="GO" id="GO:0006888">
    <property type="term" value="P:endoplasmic reticulum to Golgi vesicle-mediated transport"/>
    <property type="evidence" value="ECO:0007669"/>
    <property type="project" value="InterPro"/>
</dbReference>
<evidence type="ECO:0000256" key="1">
    <source>
        <dbReference type="SAM" id="MobiDB-lite"/>
    </source>
</evidence>
<dbReference type="GO" id="GO:0060628">
    <property type="term" value="P:regulation of ER to Golgi vesicle-mediated transport"/>
    <property type="evidence" value="ECO:0007669"/>
    <property type="project" value="TreeGrafter"/>
</dbReference>
<dbReference type="GeneID" id="37273013"/>
<dbReference type="AlphaFoldDB" id="A0A316Z416"/>
<protein>
    <submittedName>
        <fullName evidence="2">Uncharacterized protein</fullName>
    </submittedName>
</protein>
<organism evidence="2 3">
    <name type="scientific">Tilletiopsis washingtonensis</name>
    <dbReference type="NCBI Taxonomy" id="58919"/>
    <lineage>
        <taxon>Eukaryota</taxon>
        <taxon>Fungi</taxon>
        <taxon>Dikarya</taxon>
        <taxon>Basidiomycota</taxon>
        <taxon>Ustilaginomycotina</taxon>
        <taxon>Exobasidiomycetes</taxon>
        <taxon>Entylomatales</taxon>
        <taxon>Entylomatales incertae sedis</taxon>
        <taxon>Tilletiopsis</taxon>
    </lineage>
</organism>